<reference evidence="1 2" key="1">
    <citation type="submission" date="2024-07" db="EMBL/GenBank/DDBJ databases">
        <authorList>
            <person name="Akdeniz Z."/>
        </authorList>
    </citation>
    <scope>NUCLEOTIDE SEQUENCE [LARGE SCALE GENOMIC DNA]</scope>
</reference>
<accession>A0ABP1HQF5</accession>
<comment type="caution">
    <text evidence="1">The sequence shown here is derived from an EMBL/GenBank/DDBJ whole genome shotgun (WGS) entry which is preliminary data.</text>
</comment>
<keyword evidence="2" id="KW-1185">Reference proteome</keyword>
<organism evidence="1 2">
    <name type="scientific">Hexamita inflata</name>
    <dbReference type="NCBI Taxonomy" id="28002"/>
    <lineage>
        <taxon>Eukaryota</taxon>
        <taxon>Metamonada</taxon>
        <taxon>Diplomonadida</taxon>
        <taxon>Hexamitidae</taxon>
        <taxon>Hexamitinae</taxon>
        <taxon>Hexamita</taxon>
    </lineage>
</organism>
<dbReference type="EMBL" id="CAXDID020000036">
    <property type="protein sequence ID" value="CAL5997371.1"/>
    <property type="molecule type" value="Genomic_DNA"/>
</dbReference>
<evidence type="ECO:0000313" key="1">
    <source>
        <dbReference type="EMBL" id="CAL5997371.1"/>
    </source>
</evidence>
<gene>
    <name evidence="1" type="ORF">HINF_LOCUS15214</name>
</gene>
<dbReference type="Proteomes" id="UP001642409">
    <property type="component" value="Unassembled WGS sequence"/>
</dbReference>
<name>A0ABP1HQF5_9EUKA</name>
<sequence length="198" mass="22656">MSVLMRRENTLIIEPGSDISKIQIINFILLPNSKKHFEGPPLYENPDSQRVILNNLFKKTYEYIYPFSYKDFTLIFSLPSVSLILAKAGCTVSDFESSELALVNLVLDNYEPLQNEIFEFLLQMEIQKSSSEIQLLRQIGAKMFTQKPPKMESARRPVSGKRSGRNYGAEEQVLARFGVLAFALVLSGCEMNEDMEWE</sequence>
<proteinExistence type="predicted"/>
<protein>
    <submittedName>
        <fullName evidence="1">Hypothetical_protein</fullName>
    </submittedName>
</protein>
<evidence type="ECO:0000313" key="2">
    <source>
        <dbReference type="Proteomes" id="UP001642409"/>
    </source>
</evidence>